<dbReference type="OrthoDB" id="1423961at2"/>
<gene>
    <name evidence="2" type="ORF">DVR12_26135</name>
</gene>
<dbReference type="RefSeq" id="WP_116978764.1">
    <property type="nucleotide sequence ID" value="NZ_QPMM01000018.1"/>
</dbReference>
<comment type="caution">
    <text evidence="2">The sequence shown here is derived from an EMBL/GenBank/DDBJ whole genome shotgun (WGS) entry which is preliminary data.</text>
</comment>
<dbReference type="EMBL" id="QPMM01000018">
    <property type="protein sequence ID" value="RFS18862.1"/>
    <property type="molecule type" value="Genomic_DNA"/>
</dbReference>
<dbReference type="AlphaFoldDB" id="A0A3E1Y2F9"/>
<reference evidence="2 3" key="1">
    <citation type="submission" date="2018-07" db="EMBL/GenBank/DDBJ databases">
        <title>Chitinophaga K2CV101002-2 sp. nov., isolated from a monsoon evergreen broad-leaved forest soil.</title>
        <authorList>
            <person name="Lv Y."/>
        </authorList>
    </citation>
    <scope>NUCLEOTIDE SEQUENCE [LARGE SCALE GENOMIC DNA]</scope>
    <source>
        <strain evidence="2 3">GDMCC 1.1288</strain>
    </source>
</reference>
<dbReference type="Proteomes" id="UP000260644">
    <property type="component" value="Unassembled WGS sequence"/>
</dbReference>
<dbReference type="PANTHER" id="PTHR36440">
    <property type="entry name" value="PUTATIVE (AFU_ORTHOLOGUE AFUA_8G07350)-RELATED"/>
    <property type="match status" value="1"/>
</dbReference>
<feature type="domain" description="Cupin type-2" evidence="1">
    <location>
        <begin position="35"/>
        <end position="95"/>
    </location>
</feature>
<dbReference type="InterPro" id="IPR011051">
    <property type="entry name" value="RmlC_Cupin_sf"/>
</dbReference>
<evidence type="ECO:0000259" key="1">
    <source>
        <dbReference type="Pfam" id="PF07883"/>
    </source>
</evidence>
<sequence>MQTVETSPFRSYQGGYFKTLIAPEQTNNALALLEITLPKGAEPPPHIHNNEDEAFYIVDGEISLRIADKVTVLKPGDAMFAPRKVPHSFEILTERATIMNLITPGTLWNFFMEFSQPLSVLPEKIQAPGPPPIEILQALQSVMVNKYQLDFVNS</sequence>
<dbReference type="InterPro" id="IPR014710">
    <property type="entry name" value="RmlC-like_jellyroll"/>
</dbReference>
<protein>
    <submittedName>
        <fullName evidence="2">Cupin domain-containing protein</fullName>
    </submittedName>
</protein>
<dbReference type="PANTHER" id="PTHR36440:SF1">
    <property type="entry name" value="PUTATIVE (AFU_ORTHOLOGUE AFUA_8G07350)-RELATED"/>
    <property type="match status" value="1"/>
</dbReference>
<evidence type="ECO:0000313" key="3">
    <source>
        <dbReference type="Proteomes" id="UP000260644"/>
    </source>
</evidence>
<name>A0A3E1Y2F9_9BACT</name>
<evidence type="ECO:0000313" key="2">
    <source>
        <dbReference type="EMBL" id="RFS18862.1"/>
    </source>
</evidence>
<proteinExistence type="predicted"/>
<organism evidence="2 3">
    <name type="scientific">Chitinophaga silvatica</name>
    <dbReference type="NCBI Taxonomy" id="2282649"/>
    <lineage>
        <taxon>Bacteria</taxon>
        <taxon>Pseudomonadati</taxon>
        <taxon>Bacteroidota</taxon>
        <taxon>Chitinophagia</taxon>
        <taxon>Chitinophagales</taxon>
        <taxon>Chitinophagaceae</taxon>
        <taxon>Chitinophaga</taxon>
    </lineage>
</organism>
<dbReference type="InterPro" id="IPR053146">
    <property type="entry name" value="QDO-like"/>
</dbReference>
<keyword evidence="3" id="KW-1185">Reference proteome</keyword>
<dbReference type="Gene3D" id="2.60.120.10">
    <property type="entry name" value="Jelly Rolls"/>
    <property type="match status" value="1"/>
</dbReference>
<accession>A0A3E1Y2F9</accession>
<dbReference type="Pfam" id="PF07883">
    <property type="entry name" value="Cupin_2"/>
    <property type="match status" value="1"/>
</dbReference>
<dbReference type="SUPFAM" id="SSF51182">
    <property type="entry name" value="RmlC-like cupins"/>
    <property type="match status" value="1"/>
</dbReference>
<dbReference type="InterPro" id="IPR013096">
    <property type="entry name" value="Cupin_2"/>
</dbReference>